<dbReference type="PANTHER" id="PTHR30445:SF3">
    <property type="entry name" value="TRANSPORT PROTEIN YIDE-RELATED"/>
    <property type="match status" value="1"/>
</dbReference>
<evidence type="ECO:0000313" key="10">
    <source>
        <dbReference type="EMBL" id="EDS03179.1"/>
    </source>
</evidence>
<name>B0MZZ3_9BACT</name>
<dbReference type="eggNOG" id="COG2985">
    <property type="taxonomic scope" value="Bacteria"/>
</dbReference>
<feature type="transmembrane region" description="Helical" evidence="8">
    <location>
        <begin position="516"/>
        <end position="538"/>
    </location>
</feature>
<feature type="transmembrane region" description="Helical" evidence="8">
    <location>
        <begin position="83"/>
        <end position="105"/>
    </location>
</feature>
<feature type="transmembrane region" description="Helical" evidence="8">
    <location>
        <begin position="545"/>
        <end position="565"/>
    </location>
</feature>
<feature type="transmembrane region" description="Helical" evidence="8">
    <location>
        <begin position="144"/>
        <end position="167"/>
    </location>
</feature>
<dbReference type="NCBIfam" id="TIGR01625">
    <property type="entry name" value="YidE_YbjL_dupl"/>
    <property type="match status" value="2"/>
</dbReference>
<dbReference type="PANTHER" id="PTHR30445">
    <property type="entry name" value="K(+)_H(+) ANTIPORTER SUBUNIT KHTT"/>
    <property type="match status" value="1"/>
</dbReference>
<dbReference type="EMBL" id="ABFK02000020">
    <property type="protein sequence ID" value="EDS03179.1"/>
    <property type="molecule type" value="Genomic_DNA"/>
</dbReference>
<keyword evidence="5 8" id="KW-0812">Transmembrane</keyword>
<keyword evidence="6 8" id="KW-1133">Transmembrane helix</keyword>
<evidence type="ECO:0000256" key="2">
    <source>
        <dbReference type="ARBA" id="ARBA00009854"/>
    </source>
</evidence>
<dbReference type="GO" id="GO:0005886">
    <property type="term" value="C:plasma membrane"/>
    <property type="evidence" value="ECO:0007669"/>
    <property type="project" value="UniProtKB-SubCell"/>
</dbReference>
<keyword evidence="11" id="KW-1185">Reference proteome</keyword>
<dbReference type="InterPro" id="IPR006037">
    <property type="entry name" value="RCK_C"/>
</dbReference>
<keyword evidence="3" id="KW-0813">Transport</keyword>
<dbReference type="InterPro" id="IPR006512">
    <property type="entry name" value="YidE_YbjL"/>
</dbReference>
<accession>B0MZZ3</accession>
<gene>
    <name evidence="10" type="ORF">ALIPUT_02718</name>
</gene>
<evidence type="ECO:0000256" key="4">
    <source>
        <dbReference type="ARBA" id="ARBA00022475"/>
    </source>
</evidence>
<protein>
    <submittedName>
        <fullName evidence="10">TrkA C-terminal domain protein</fullName>
    </submittedName>
</protein>
<dbReference type="PROSITE" id="PS51202">
    <property type="entry name" value="RCK_C"/>
    <property type="match status" value="2"/>
</dbReference>
<dbReference type="InterPro" id="IPR050144">
    <property type="entry name" value="AAE_transporter"/>
</dbReference>
<feature type="transmembrane region" description="Helical" evidence="8">
    <location>
        <begin position="423"/>
        <end position="446"/>
    </location>
</feature>
<dbReference type="NCBIfam" id="NF003007">
    <property type="entry name" value="PRK03818.1"/>
    <property type="match status" value="1"/>
</dbReference>
<feature type="domain" description="RCK C-terminal" evidence="9">
    <location>
        <begin position="329"/>
        <end position="413"/>
    </location>
</feature>
<sequence length="601" mass="64561">MIRRIRPSLAIRIFGPFIPAIRQKEASAHLHSEKTAIFAAGTIPERNKMDWFTDLFTQHSAIQAVVVLSLISVFGMMLGKVRFFGISLGVTFVFFIGIAAGHFGLSVDPSMLAFAESFGLVLFVYALGLQVGPGFFSSLRSGGIRLVSLATLIVLTGSALAVGLGYATRVPMSDMAGILCGATTNTPALGAAQQMLSQMQLDSNNATLGCALTYPLGVVGVILGIIAVRKLFARPSDIPQPDAEHKKNIFIVEFKISNPGVVGKSIRDVAAYSHHHFVISRLWRAGQVSIPTSDSTLESGDLVLVITSPDDVQALELLFGERVQKDWNTHDIDWNALDSQLISRSIIVTRPEINGRKLSSLRLRNLYGINISRVHRSGVQLLATPDLTLQLGDSLTVVGEAQAIEGVEKILGNAVKQLDEPNLIPVFIGLLLGLLLGSIPFAVPGISLPVKLGLAGGPIILGILIGTFGPRIHIVTYTTLSANLMLRALGLSLYLACLGLEAGAHFVETIMRPEGMLWIGLGFLLTFVPIVIVAALSLRFFKLDFGQVAGIMCGSMANPMALNYANDSIPGDHPAVAYATVYPVCMFLRVIIIQILIMCFI</sequence>
<evidence type="ECO:0000256" key="6">
    <source>
        <dbReference type="ARBA" id="ARBA00022989"/>
    </source>
</evidence>
<dbReference type="Gene3D" id="3.30.70.1450">
    <property type="entry name" value="Regulator of K+ conductance, C-terminal domain"/>
    <property type="match status" value="2"/>
</dbReference>
<feature type="transmembrane region" description="Helical" evidence="8">
    <location>
        <begin position="484"/>
        <end position="504"/>
    </location>
</feature>
<reference evidence="10" key="1">
    <citation type="submission" date="2007-10" db="EMBL/GenBank/DDBJ databases">
        <authorList>
            <person name="Fulton L."/>
            <person name="Clifton S."/>
            <person name="Fulton B."/>
            <person name="Xu J."/>
            <person name="Minx P."/>
            <person name="Pepin K.H."/>
            <person name="Johnson M."/>
            <person name="Thiruvilangam P."/>
            <person name="Bhonagiri V."/>
            <person name="Nash W.E."/>
            <person name="Mardis E.R."/>
            <person name="Wilson R.K."/>
        </authorList>
    </citation>
    <scope>NUCLEOTIDE SEQUENCE [LARGE SCALE GENOMIC DNA]</scope>
    <source>
        <strain evidence="10">DSM 17216</strain>
    </source>
</reference>
<proteinExistence type="inferred from homology"/>
<evidence type="ECO:0000313" key="11">
    <source>
        <dbReference type="Proteomes" id="UP000005819"/>
    </source>
</evidence>
<feature type="transmembrane region" description="Helical" evidence="8">
    <location>
        <begin position="111"/>
        <end position="132"/>
    </location>
</feature>
<keyword evidence="4" id="KW-1003">Cell membrane</keyword>
<keyword evidence="7 8" id="KW-0472">Membrane</keyword>
<dbReference type="AlphaFoldDB" id="B0MZZ3"/>
<evidence type="ECO:0000256" key="3">
    <source>
        <dbReference type="ARBA" id="ARBA00022448"/>
    </source>
</evidence>
<comment type="similarity">
    <text evidence="2">Belongs to the AAE transporter (TC 2.A.81) family.</text>
</comment>
<evidence type="ECO:0000256" key="1">
    <source>
        <dbReference type="ARBA" id="ARBA00004651"/>
    </source>
</evidence>
<evidence type="ECO:0000256" key="5">
    <source>
        <dbReference type="ARBA" id="ARBA00022692"/>
    </source>
</evidence>
<feature type="domain" description="RCK C-terminal" evidence="9">
    <location>
        <begin position="237"/>
        <end position="321"/>
    </location>
</feature>
<reference evidence="10" key="2">
    <citation type="submission" date="2013-09" db="EMBL/GenBank/DDBJ databases">
        <title>Draft genome sequence of Alistipes putredinis (DSM 17216).</title>
        <authorList>
            <person name="Sudarsanam P."/>
            <person name="Ley R."/>
            <person name="Guruge J."/>
            <person name="Turnbaugh P.J."/>
            <person name="Mahowald M."/>
            <person name="Liep D."/>
            <person name="Gordon J."/>
        </authorList>
    </citation>
    <scope>NUCLEOTIDE SEQUENCE</scope>
    <source>
        <strain evidence="10">DSM 17216</strain>
    </source>
</reference>
<comment type="caution">
    <text evidence="10">The sequence shown here is derived from an EMBL/GenBank/DDBJ whole genome shotgun (WGS) entry which is preliminary data.</text>
</comment>
<evidence type="ECO:0000259" key="9">
    <source>
        <dbReference type="PROSITE" id="PS51202"/>
    </source>
</evidence>
<feature type="transmembrane region" description="Helical" evidence="8">
    <location>
        <begin position="577"/>
        <end position="600"/>
    </location>
</feature>
<feature type="transmembrane region" description="Helical" evidence="8">
    <location>
        <begin position="206"/>
        <end position="228"/>
    </location>
</feature>
<organism evidence="10 11">
    <name type="scientific">Alistipes putredinis DSM 17216</name>
    <dbReference type="NCBI Taxonomy" id="445970"/>
    <lineage>
        <taxon>Bacteria</taxon>
        <taxon>Pseudomonadati</taxon>
        <taxon>Bacteroidota</taxon>
        <taxon>Bacteroidia</taxon>
        <taxon>Bacteroidales</taxon>
        <taxon>Rikenellaceae</taxon>
        <taxon>Alistipes</taxon>
    </lineage>
</organism>
<dbReference type="InterPro" id="IPR036721">
    <property type="entry name" value="RCK_C_sf"/>
</dbReference>
<evidence type="ECO:0000256" key="7">
    <source>
        <dbReference type="ARBA" id="ARBA00023136"/>
    </source>
</evidence>
<dbReference type="GO" id="GO:0006813">
    <property type="term" value="P:potassium ion transport"/>
    <property type="evidence" value="ECO:0007669"/>
    <property type="project" value="InterPro"/>
</dbReference>
<dbReference type="HOGENOM" id="CLU_035023_3_1_10"/>
<dbReference type="Pfam" id="PF06826">
    <property type="entry name" value="Asp-Al_Ex"/>
    <property type="match status" value="2"/>
</dbReference>
<evidence type="ECO:0000256" key="8">
    <source>
        <dbReference type="SAM" id="Phobius"/>
    </source>
</evidence>
<dbReference type="eggNOG" id="COG0569">
    <property type="taxonomic scope" value="Bacteria"/>
</dbReference>
<dbReference type="GO" id="GO:0008324">
    <property type="term" value="F:monoatomic cation transmembrane transporter activity"/>
    <property type="evidence" value="ECO:0007669"/>
    <property type="project" value="InterPro"/>
</dbReference>
<dbReference type="SUPFAM" id="SSF116726">
    <property type="entry name" value="TrkA C-terminal domain-like"/>
    <property type="match status" value="2"/>
</dbReference>
<comment type="subcellular location">
    <subcellularLocation>
        <location evidence="1">Cell membrane</location>
        <topology evidence="1">Multi-pass membrane protein</topology>
    </subcellularLocation>
</comment>
<feature type="transmembrane region" description="Helical" evidence="8">
    <location>
        <begin position="452"/>
        <end position="472"/>
    </location>
</feature>
<feature type="transmembrane region" description="Helical" evidence="8">
    <location>
        <begin position="56"/>
        <end position="76"/>
    </location>
</feature>
<dbReference type="Pfam" id="PF02080">
    <property type="entry name" value="TrkA_C"/>
    <property type="match status" value="2"/>
</dbReference>
<dbReference type="Proteomes" id="UP000005819">
    <property type="component" value="Unassembled WGS sequence"/>
</dbReference>